<dbReference type="CDD" id="cd07177">
    <property type="entry name" value="terB_like"/>
    <property type="match status" value="1"/>
</dbReference>
<gene>
    <name evidence="2" type="ORF">ACFQ4G_07615</name>
</gene>
<organism evidence="2 3">
    <name type="scientific">Methylobacterium marchantiae</name>
    <dbReference type="NCBI Taxonomy" id="600331"/>
    <lineage>
        <taxon>Bacteria</taxon>
        <taxon>Pseudomonadati</taxon>
        <taxon>Pseudomonadota</taxon>
        <taxon>Alphaproteobacteria</taxon>
        <taxon>Hyphomicrobiales</taxon>
        <taxon>Methylobacteriaceae</taxon>
        <taxon>Methylobacterium</taxon>
    </lineage>
</organism>
<proteinExistence type="predicted"/>
<evidence type="ECO:0000259" key="1">
    <source>
        <dbReference type="Pfam" id="PF05099"/>
    </source>
</evidence>
<dbReference type="Proteomes" id="UP001597176">
    <property type="component" value="Unassembled WGS sequence"/>
</dbReference>
<dbReference type="SUPFAM" id="SSF158682">
    <property type="entry name" value="TerB-like"/>
    <property type="match status" value="1"/>
</dbReference>
<dbReference type="InterPro" id="IPR007791">
    <property type="entry name" value="DjlA_N"/>
</dbReference>
<dbReference type="RefSeq" id="WP_238205310.1">
    <property type="nucleotide sequence ID" value="NZ_JBHTND010000008.1"/>
</dbReference>
<feature type="domain" description="Co-chaperone DjlA N-terminal" evidence="1">
    <location>
        <begin position="54"/>
        <end position="143"/>
    </location>
</feature>
<comment type="caution">
    <text evidence="2">The sequence shown here is derived from an EMBL/GenBank/DDBJ whole genome shotgun (WGS) entry which is preliminary data.</text>
</comment>
<name>A0ABW3WVT1_9HYPH</name>
<evidence type="ECO:0000313" key="3">
    <source>
        <dbReference type="Proteomes" id="UP001597176"/>
    </source>
</evidence>
<reference evidence="3" key="1">
    <citation type="journal article" date="2019" name="Int. J. Syst. Evol. Microbiol.">
        <title>The Global Catalogue of Microorganisms (GCM) 10K type strain sequencing project: providing services to taxonomists for standard genome sequencing and annotation.</title>
        <authorList>
            <consortium name="The Broad Institute Genomics Platform"/>
            <consortium name="The Broad Institute Genome Sequencing Center for Infectious Disease"/>
            <person name="Wu L."/>
            <person name="Ma J."/>
        </authorList>
    </citation>
    <scope>NUCLEOTIDE SEQUENCE [LARGE SCALE GENOMIC DNA]</scope>
    <source>
        <strain evidence="3">CCUG 56108</strain>
    </source>
</reference>
<keyword evidence="3" id="KW-1185">Reference proteome</keyword>
<protein>
    <submittedName>
        <fullName evidence="2">TerB family tellurite resistance protein</fullName>
    </submittedName>
</protein>
<dbReference type="Pfam" id="PF05099">
    <property type="entry name" value="TerB"/>
    <property type="match status" value="1"/>
</dbReference>
<evidence type="ECO:0000313" key="2">
    <source>
        <dbReference type="EMBL" id="MFD1301454.1"/>
    </source>
</evidence>
<accession>A0ABW3WVT1</accession>
<sequence length="178" mass="19628">MWIVALLLLAAGILVWIISGKRGSDTNVDEMVRRARSPLAKLIGIPIERVRDVRLAAVTLMLQVARTGSPVTAAEKSRILEFMRDPLEVEAISAMYEVAWSYTQARRPFPLLAGELLPLLRETLTPDERLQLVDMLIAVASAHSEMGELQHKAITQFREDLMAASPALKASRAGDSGR</sequence>
<dbReference type="InterPro" id="IPR029024">
    <property type="entry name" value="TerB-like"/>
</dbReference>
<dbReference type="EMBL" id="JBHTND010000008">
    <property type="protein sequence ID" value="MFD1301454.1"/>
    <property type="molecule type" value="Genomic_DNA"/>
</dbReference>